<comment type="caution">
    <text evidence="7">The sequence shown here is derived from an EMBL/GenBank/DDBJ whole genome shotgun (WGS) entry which is preliminary data.</text>
</comment>
<dbReference type="RefSeq" id="WP_227323417.1">
    <property type="nucleotide sequence ID" value="NZ_JAESVB010000017.1"/>
</dbReference>
<sequence>MANAGIDRMSPGLLFDRVRPYTPVLLLILLLLGIGIAQPDFLRPKDLSVILSDAAVLFELAAGMTFVIMLGGIDLSVQAGASFASMVVAELLPSVGYLAFPITILIGLVAGLSSGFVHVRLRIPSFIATLATGGIMTGLSLLMEAGQSVSLQQAGRYQCVWITGNLILGIPNVIPIACVVALGGLFLQRYTRFGRFSAAIGAGEPAARAAGISVARYKIMAFGLSGACAAFGGVLLAAKLGSGSPDLANQLLLPTIAAVVVGGTAITGGIGNIGLTVVGTLIVSIVRIGMTFLGVDIFAQQIVFGTALVFAVFVTIDRSKIAIIK</sequence>
<dbReference type="PANTHER" id="PTHR32196">
    <property type="entry name" value="ABC TRANSPORTER PERMEASE PROTEIN YPHD-RELATED-RELATED"/>
    <property type="match status" value="1"/>
</dbReference>
<feature type="transmembrane region" description="Helical" evidence="6">
    <location>
        <begin position="247"/>
        <end position="266"/>
    </location>
</feature>
<evidence type="ECO:0000313" key="8">
    <source>
        <dbReference type="Proteomes" id="UP000708298"/>
    </source>
</evidence>
<feature type="transmembrane region" description="Helical" evidence="6">
    <location>
        <begin position="49"/>
        <end position="71"/>
    </location>
</feature>
<dbReference type="CDD" id="cd06579">
    <property type="entry name" value="TM_PBP1_transp_AraH_like"/>
    <property type="match status" value="1"/>
</dbReference>
<accession>A0A963YVB4</accession>
<evidence type="ECO:0000256" key="5">
    <source>
        <dbReference type="ARBA" id="ARBA00023136"/>
    </source>
</evidence>
<dbReference type="GO" id="GO:0005886">
    <property type="term" value="C:plasma membrane"/>
    <property type="evidence" value="ECO:0007669"/>
    <property type="project" value="UniProtKB-SubCell"/>
</dbReference>
<feature type="transmembrane region" description="Helical" evidence="6">
    <location>
        <begin position="20"/>
        <end position="37"/>
    </location>
</feature>
<dbReference type="Proteomes" id="UP000708298">
    <property type="component" value="Unassembled WGS sequence"/>
</dbReference>
<feature type="transmembrane region" description="Helical" evidence="6">
    <location>
        <begin position="162"/>
        <end position="187"/>
    </location>
</feature>
<feature type="transmembrane region" description="Helical" evidence="6">
    <location>
        <begin position="219"/>
        <end position="241"/>
    </location>
</feature>
<dbReference type="PANTHER" id="PTHR32196:SF72">
    <property type="entry name" value="RIBOSE IMPORT PERMEASE PROTEIN RBSC"/>
    <property type="match status" value="1"/>
</dbReference>
<feature type="transmembrane region" description="Helical" evidence="6">
    <location>
        <begin position="123"/>
        <end position="142"/>
    </location>
</feature>
<keyword evidence="5 6" id="KW-0472">Membrane</keyword>
<evidence type="ECO:0000256" key="1">
    <source>
        <dbReference type="ARBA" id="ARBA00004651"/>
    </source>
</evidence>
<feature type="transmembrane region" description="Helical" evidence="6">
    <location>
        <begin position="273"/>
        <end position="292"/>
    </location>
</feature>
<evidence type="ECO:0000256" key="2">
    <source>
        <dbReference type="ARBA" id="ARBA00022475"/>
    </source>
</evidence>
<reference evidence="7" key="2">
    <citation type="submission" date="2021-01" db="EMBL/GenBank/DDBJ databases">
        <authorList>
            <person name="Mieszkin S."/>
            <person name="Pouder E."/>
            <person name="Alain K."/>
        </authorList>
    </citation>
    <scope>NUCLEOTIDE SEQUENCE</scope>
    <source>
        <strain evidence="7">HW T2.11</strain>
    </source>
</reference>
<gene>
    <name evidence="7" type="ORF">ASILVAE211_21415</name>
</gene>
<keyword evidence="8" id="KW-1185">Reference proteome</keyword>
<evidence type="ECO:0000256" key="6">
    <source>
        <dbReference type="SAM" id="Phobius"/>
    </source>
</evidence>
<feature type="transmembrane region" description="Helical" evidence="6">
    <location>
        <begin position="298"/>
        <end position="316"/>
    </location>
</feature>
<keyword evidence="4 6" id="KW-1133">Transmembrane helix</keyword>
<organism evidence="7 8">
    <name type="scientific">Acidisoma silvae</name>
    <dbReference type="NCBI Taxonomy" id="2802396"/>
    <lineage>
        <taxon>Bacteria</taxon>
        <taxon>Pseudomonadati</taxon>
        <taxon>Pseudomonadota</taxon>
        <taxon>Alphaproteobacteria</taxon>
        <taxon>Acetobacterales</taxon>
        <taxon>Acidocellaceae</taxon>
        <taxon>Acidisoma</taxon>
    </lineage>
</organism>
<evidence type="ECO:0000256" key="3">
    <source>
        <dbReference type="ARBA" id="ARBA00022692"/>
    </source>
</evidence>
<dbReference type="Pfam" id="PF02653">
    <property type="entry name" value="BPD_transp_2"/>
    <property type="match status" value="1"/>
</dbReference>
<proteinExistence type="predicted"/>
<protein>
    <submittedName>
        <fullName evidence="7">ABC transporter permease</fullName>
    </submittedName>
</protein>
<evidence type="ECO:0000256" key="4">
    <source>
        <dbReference type="ARBA" id="ARBA00022989"/>
    </source>
</evidence>
<evidence type="ECO:0000313" key="7">
    <source>
        <dbReference type="EMBL" id="MCB8877768.1"/>
    </source>
</evidence>
<comment type="subcellular location">
    <subcellularLocation>
        <location evidence="1">Cell membrane</location>
        <topology evidence="1">Multi-pass membrane protein</topology>
    </subcellularLocation>
</comment>
<dbReference type="InterPro" id="IPR001851">
    <property type="entry name" value="ABC_transp_permease"/>
</dbReference>
<dbReference type="GO" id="GO:0022857">
    <property type="term" value="F:transmembrane transporter activity"/>
    <property type="evidence" value="ECO:0007669"/>
    <property type="project" value="InterPro"/>
</dbReference>
<reference evidence="7" key="1">
    <citation type="journal article" date="2021" name="Microorganisms">
        <title>Acidisoma silvae sp. nov. and Acidisomacellulosilytica sp. nov., Two Acidophilic Bacteria Isolated from Decaying Wood, Hydrolyzing Cellulose and Producing Poly-3-hydroxybutyrate.</title>
        <authorList>
            <person name="Mieszkin S."/>
            <person name="Pouder E."/>
            <person name="Uroz S."/>
            <person name="Simon-Colin C."/>
            <person name="Alain K."/>
        </authorList>
    </citation>
    <scope>NUCLEOTIDE SEQUENCE</scope>
    <source>
        <strain evidence="7">HW T2.11</strain>
    </source>
</reference>
<dbReference type="EMBL" id="JAESVB010000017">
    <property type="protein sequence ID" value="MCB8877768.1"/>
    <property type="molecule type" value="Genomic_DNA"/>
</dbReference>
<name>A0A963YVB4_9PROT</name>
<dbReference type="AlphaFoldDB" id="A0A963YVB4"/>
<keyword evidence="3 6" id="KW-0812">Transmembrane</keyword>
<keyword evidence="2" id="KW-1003">Cell membrane</keyword>
<feature type="transmembrane region" description="Helical" evidence="6">
    <location>
        <begin position="91"/>
        <end position="111"/>
    </location>
</feature>